<dbReference type="eggNOG" id="KOG2474">
    <property type="taxonomic scope" value="Eukaryota"/>
</dbReference>
<keyword evidence="3 6" id="KW-1133">Transmembrane helix</keyword>
<feature type="compositionally biased region" description="Low complexity" evidence="5">
    <location>
        <begin position="247"/>
        <end position="260"/>
    </location>
</feature>
<evidence type="ECO:0000256" key="2">
    <source>
        <dbReference type="ARBA" id="ARBA00022692"/>
    </source>
</evidence>
<feature type="transmembrane region" description="Helical" evidence="6">
    <location>
        <begin position="45"/>
        <end position="63"/>
    </location>
</feature>
<dbReference type="OrthoDB" id="262547at2759"/>
<feature type="transmembrane region" description="Helical" evidence="6">
    <location>
        <begin position="374"/>
        <end position="396"/>
    </location>
</feature>
<dbReference type="PANTHER" id="PTHR11040">
    <property type="entry name" value="ZINC/IRON TRANSPORTER"/>
    <property type="match status" value="1"/>
</dbReference>
<dbReference type="GO" id="GO:0016020">
    <property type="term" value="C:membrane"/>
    <property type="evidence" value="ECO:0007669"/>
    <property type="project" value="UniProtKB-SubCell"/>
</dbReference>
<evidence type="ECO:0000256" key="6">
    <source>
        <dbReference type="SAM" id="Phobius"/>
    </source>
</evidence>
<dbReference type="AlphaFoldDB" id="D8LCW7"/>
<protein>
    <submittedName>
        <fullName evidence="7">Zinc transporter zupT, Zinc transporter ZIP, metal ion transmembrane transporter activity</fullName>
    </submittedName>
</protein>
<feature type="transmembrane region" description="Helical" evidence="6">
    <location>
        <begin position="408"/>
        <end position="428"/>
    </location>
</feature>
<dbReference type="InParanoid" id="D8LCW7"/>
<evidence type="ECO:0000313" key="7">
    <source>
        <dbReference type="EMBL" id="CBN75509.1"/>
    </source>
</evidence>
<feature type="transmembrane region" description="Helical" evidence="6">
    <location>
        <begin position="83"/>
        <end position="101"/>
    </location>
</feature>
<keyword evidence="2 6" id="KW-0812">Transmembrane</keyword>
<dbReference type="GO" id="GO:0005385">
    <property type="term" value="F:zinc ion transmembrane transporter activity"/>
    <property type="evidence" value="ECO:0007669"/>
    <property type="project" value="TreeGrafter"/>
</dbReference>
<dbReference type="EMBL" id="FN649759">
    <property type="protein sequence ID" value="CBN75509.1"/>
    <property type="molecule type" value="Genomic_DNA"/>
</dbReference>
<feature type="region of interest" description="Disordered" evidence="5">
    <location>
        <begin position="204"/>
        <end position="274"/>
    </location>
</feature>
<reference evidence="7 8" key="1">
    <citation type="journal article" date="2010" name="Nature">
        <title>The Ectocarpus genome and the independent evolution of multicellularity in brown algae.</title>
        <authorList>
            <person name="Cock J.M."/>
            <person name="Sterck L."/>
            <person name="Rouze P."/>
            <person name="Scornet D."/>
            <person name="Allen A.E."/>
            <person name="Amoutzias G."/>
            <person name="Anthouard V."/>
            <person name="Artiguenave F."/>
            <person name="Aury J.M."/>
            <person name="Badger J.H."/>
            <person name="Beszteri B."/>
            <person name="Billiau K."/>
            <person name="Bonnet E."/>
            <person name="Bothwell J.H."/>
            <person name="Bowler C."/>
            <person name="Boyen C."/>
            <person name="Brownlee C."/>
            <person name="Carrano C.J."/>
            <person name="Charrier B."/>
            <person name="Cho G.Y."/>
            <person name="Coelho S.M."/>
            <person name="Collen J."/>
            <person name="Corre E."/>
            <person name="Da Silva C."/>
            <person name="Delage L."/>
            <person name="Delaroque N."/>
            <person name="Dittami S.M."/>
            <person name="Doulbeau S."/>
            <person name="Elias M."/>
            <person name="Farnham G."/>
            <person name="Gachon C.M."/>
            <person name="Gschloessl B."/>
            <person name="Heesch S."/>
            <person name="Jabbari K."/>
            <person name="Jubin C."/>
            <person name="Kawai H."/>
            <person name="Kimura K."/>
            <person name="Kloareg B."/>
            <person name="Kupper F.C."/>
            <person name="Lang D."/>
            <person name="Le Bail A."/>
            <person name="Leblanc C."/>
            <person name="Lerouge P."/>
            <person name="Lohr M."/>
            <person name="Lopez P.J."/>
            <person name="Martens C."/>
            <person name="Maumus F."/>
            <person name="Michel G."/>
            <person name="Miranda-Saavedra D."/>
            <person name="Morales J."/>
            <person name="Moreau H."/>
            <person name="Motomura T."/>
            <person name="Nagasato C."/>
            <person name="Napoli C.A."/>
            <person name="Nelson D.R."/>
            <person name="Nyvall-Collen P."/>
            <person name="Peters A.F."/>
            <person name="Pommier C."/>
            <person name="Potin P."/>
            <person name="Poulain J."/>
            <person name="Quesneville H."/>
            <person name="Read B."/>
            <person name="Rensing S.A."/>
            <person name="Ritter A."/>
            <person name="Rousvoal S."/>
            <person name="Samanta M."/>
            <person name="Samson G."/>
            <person name="Schroeder D.C."/>
            <person name="Segurens B."/>
            <person name="Strittmatter M."/>
            <person name="Tonon T."/>
            <person name="Tregear J.W."/>
            <person name="Valentin K."/>
            <person name="von Dassow P."/>
            <person name="Yamagishi T."/>
            <person name="Van de Peer Y."/>
            <person name="Wincker P."/>
        </authorList>
    </citation>
    <scope>NUCLEOTIDE SEQUENCE [LARGE SCALE GENOMIC DNA]</scope>
    <source>
        <strain evidence="8">Ec32 / CCAP1310/4</strain>
    </source>
</reference>
<keyword evidence="8" id="KW-1185">Reference proteome</keyword>
<proteinExistence type="predicted"/>
<feature type="transmembrane region" description="Helical" evidence="6">
    <location>
        <begin position="12"/>
        <end position="33"/>
    </location>
</feature>
<gene>
    <name evidence="7" type="primary">ZIP</name>
    <name evidence="7" type="ORF">Esi_0111_0079</name>
</gene>
<dbReference type="EMBL" id="FN647801">
    <property type="protein sequence ID" value="CBN75509.1"/>
    <property type="molecule type" value="Genomic_DNA"/>
</dbReference>
<sequence length="429" mass="44333">MGTAEQNTDNAPIAFVLVICAGLSTAIGAAVVFNQKLVKLASKRFLAGSLGLAAGVMLYVSLVEIFVKSQDSFANHGFSEADSYLYATLSLFGGVLLYKGIDLVVHLLEGGPVRDHHVDISLYDLDGSSGSSESSPRTAPAATADKKKRKKSAPQLGGANSGNNPNDGREPFPADHNVVVELASRGSAVRPSPDLNTLQLSMAGKVQAQQPSPVSELTPSGGGNSNNKTGVVGFMEEGSGVDQMEEAPSAAAAAAAAAPSGTVQSERGTPAVADGDNEKLVRMGLLTAVAIGIHNFPEGLATFVAALSDPSVGLALAVAIGIHNIPEGLCVAIPVYYATGNRWKAFGWALLSGVSEPIGAGLGWLILKDIMSELVYGLLFGVVAGMMVNITIHELIPTAVRYDPTDKVTTNSIIAGMAIMALSLTLFLY</sequence>
<dbReference type="OMA" id="EMTEIDN"/>
<feature type="compositionally biased region" description="Low complexity" evidence="5">
    <location>
        <begin position="126"/>
        <end position="135"/>
    </location>
</feature>
<organism evidence="7 8">
    <name type="scientific">Ectocarpus siliculosus</name>
    <name type="common">Brown alga</name>
    <name type="synonym">Conferva siliculosa</name>
    <dbReference type="NCBI Taxonomy" id="2880"/>
    <lineage>
        <taxon>Eukaryota</taxon>
        <taxon>Sar</taxon>
        <taxon>Stramenopiles</taxon>
        <taxon>Ochrophyta</taxon>
        <taxon>PX clade</taxon>
        <taxon>Phaeophyceae</taxon>
        <taxon>Ectocarpales</taxon>
        <taxon>Ectocarpaceae</taxon>
        <taxon>Ectocarpus</taxon>
    </lineage>
</organism>
<dbReference type="InterPro" id="IPR003689">
    <property type="entry name" value="ZIP"/>
</dbReference>
<dbReference type="STRING" id="2880.D8LCW7"/>
<feature type="transmembrane region" description="Helical" evidence="6">
    <location>
        <begin position="345"/>
        <end position="367"/>
    </location>
</feature>
<evidence type="ECO:0000256" key="4">
    <source>
        <dbReference type="ARBA" id="ARBA00023136"/>
    </source>
</evidence>
<comment type="subcellular location">
    <subcellularLocation>
        <location evidence="1">Membrane</location>
        <topology evidence="1">Multi-pass membrane protein</topology>
    </subcellularLocation>
</comment>
<evidence type="ECO:0000313" key="8">
    <source>
        <dbReference type="Proteomes" id="UP000002630"/>
    </source>
</evidence>
<evidence type="ECO:0000256" key="1">
    <source>
        <dbReference type="ARBA" id="ARBA00004141"/>
    </source>
</evidence>
<name>D8LCW7_ECTSI</name>
<dbReference type="Proteomes" id="UP000002630">
    <property type="component" value="Linkage Group LG34"/>
</dbReference>
<evidence type="ECO:0000256" key="3">
    <source>
        <dbReference type="ARBA" id="ARBA00022989"/>
    </source>
</evidence>
<keyword evidence="4 6" id="KW-0472">Membrane</keyword>
<evidence type="ECO:0000256" key="5">
    <source>
        <dbReference type="SAM" id="MobiDB-lite"/>
    </source>
</evidence>
<feature type="region of interest" description="Disordered" evidence="5">
    <location>
        <begin position="126"/>
        <end position="173"/>
    </location>
</feature>
<accession>D8LCW7</accession>
<dbReference type="PANTHER" id="PTHR11040:SF205">
    <property type="entry name" value="ZINC TRANSPORTER ZUPT"/>
    <property type="match status" value="1"/>
</dbReference>
<feature type="compositionally biased region" description="Polar residues" evidence="5">
    <location>
        <begin position="207"/>
        <end position="218"/>
    </location>
</feature>
<dbReference type="Pfam" id="PF02535">
    <property type="entry name" value="Zip"/>
    <property type="match status" value="1"/>
</dbReference>